<feature type="non-terminal residue" evidence="2">
    <location>
        <position position="42"/>
    </location>
</feature>
<gene>
    <name evidence="2" type="ORF">L914_03260</name>
    <name evidence="1" type="ORF">L916_03251</name>
</gene>
<dbReference type="EMBL" id="KI671416">
    <property type="protein sequence ID" value="ETL46960.1"/>
    <property type="molecule type" value="Genomic_DNA"/>
</dbReference>
<organism evidence="2">
    <name type="scientific">Phytophthora nicotianae</name>
    <name type="common">Potato buckeye rot agent</name>
    <name type="synonym">Phytophthora parasitica</name>
    <dbReference type="NCBI Taxonomy" id="4792"/>
    <lineage>
        <taxon>Eukaryota</taxon>
        <taxon>Sar</taxon>
        <taxon>Stramenopiles</taxon>
        <taxon>Oomycota</taxon>
        <taxon>Peronosporomycetes</taxon>
        <taxon>Peronosporales</taxon>
        <taxon>Peronosporaceae</taxon>
        <taxon>Phytophthora</taxon>
    </lineage>
</organism>
<accession>W2P043</accession>
<sequence length="42" mass="4658">VATDSVPTDVNERQGMRAGRGNTFRDVVYIDRKHHVGMIDGS</sequence>
<reference evidence="1 3" key="1">
    <citation type="submission" date="2013-11" db="EMBL/GenBank/DDBJ databases">
        <title>The Genome Sequence of Phytophthora parasitica CJ05E6.</title>
        <authorList>
            <consortium name="The Broad Institute Genomics Platform"/>
            <person name="Russ C."/>
            <person name="Tyler B."/>
            <person name="Panabieres F."/>
            <person name="Shan W."/>
            <person name="Tripathy S."/>
            <person name="Grunwald N."/>
            <person name="Machado M."/>
            <person name="Johnson C.S."/>
            <person name="Arredondo F."/>
            <person name="Hong C."/>
            <person name="Coffey M."/>
            <person name="Young S.K."/>
            <person name="Zeng Q."/>
            <person name="Gargeya S."/>
            <person name="Fitzgerald M."/>
            <person name="Abouelleil A."/>
            <person name="Alvarado L."/>
            <person name="Chapman S.B."/>
            <person name="Gainer-Dewar J."/>
            <person name="Goldberg J."/>
            <person name="Griggs A."/>
            <person name="Gujja S."/>
            <person name="Hansen M."/>
            <person name="Howarth C."/>
            <person name="Imamovic A."/>
            <person name="Ireland A."/>
            <person name="Larimer J."/>
            <person name="McCowan C."/>
            <person name="Murphy C."/>
            <person name="Pearson M."/>
            <person name="Poon T.W."/>
            <person name="Priest M."/>
            <person name="Roberts A."/>
            <person name="Saif S."/>
            <person name="Shea T."/>
            <person name="Sykes S."/>
            <person name="Wortman J."/>
            <person name="Nusbaum C."/>
            <person name="Birren B."/>
        </authorList>
    </citation>
    <scope>NUCLEOTIDE SEQUENCE [LARGE SCALE GENOMIC DNA]</scope>
    <source>
        <strain evidence="1 3">CJ05E6</strain>
    </source>
</reference>
<dbReference type="Proteomes" id="UP000054532">
    <property type="component" value="Unassembled WGS sequence"/>
</dbReference>
<reference evidence="2" key="2">
    <citation type="submission" date="2013-11" db="EMBL/GenBank/DDBJ databases">
        <title>The Genome Sequence of Phytophthora parasitica IAC_01/95.</title>
        <authorList>
            <consortium name="The Broad Institute Genomics Platform"/>
            <person name="Russ C."/>
            <person name="Tyler B."/>
            <person name="Panabieres F."/>
            <person name="Shan W."/>
            <person name="Tripathy S."/>
            <person name="Grunwald N."/>
            <person name="Machado M."/>
            <person name="Johnson C.S."/>
            <person name="Arredondo F."/>
            <person name="Hong C."/>
            <person name="Coffey M."/>
            <person name="Young S.K."/>
            <person name="Zeng Q."/>
            <person name="Gargeya S."/>
            <person name="Fitzgerald M."/>
            <person name="Abouelleil A."/>
            <person name="Alvarado L."/>
            <person name="Chapman S.B."/>
            <person name="Gainer-Dewar J."/>
            <person name="Goldberg J."/>
            <person name="Griggs A."/>
            <person name="Gujja S."/>
            <person name="Hansen M."/>
            <person name="Howarth C."/>
            <person name="Imamovic A."/>
            <person name="Ireland A."/>
            <person name="Larimer J."/>
            <person name="McCowan C."/>
            <person name="Murphy C."/>
            <person name="Pearson M."/>
            <person name="Poon T.W."/>
            <person name="Priest M."/>
            <person name="Roberts A."/>
            <person name="Saif S."/>
            <person name="Shea T."/>
            <person name="Sykes S."/>
            <person name="Wortman J."/>
            <person name="Nusbaum C."/>
            <person name="Birren B."/>
        </authorList>
    </citation>
    <scope>NUCLEOTIDE SEQUENCE [LARGE SCALE GENOMIC DNA]</scope>
    <source>
        <strain evidence="2">IAC_01/95</strain>
    </source>
</reference>
<proteinExistence type="predicted"/>
<evidence type="ECO:0000313" key="1">
    <source>
        <dbReference type="EMBL" id="ETL46960.1"/>
    </source>
</evidence>
<dbReference type="Proteomes" id="UP000053864">
    <property type="component" value="Unassembled WGS sequence"/>
</dbReference>
<name>W2P043_PHYNI</name>
<dbReference type="EMBL" id="KI691406">
    <property type="protein sequence ID" value="ETM53249.1"/>
    <property type="molecule type" value="Genomic_DNA"/>
</dbReference>
<feature type="non-terminal residue" evidence="2">
    <location>
        <position position="1"/>
    </location>
</feature>
<evidence type="ECO:0000313" key="2">
    <source>
        <dbReference type="EMBL" id="ETM53249.1"/>
    </source>
</evidence>
<dbReference type="AlphaFoldDB" id="W2P043"/>
<protein>
    <submittedName>
        <fullName evidence="2">Uncharacterized protein</fullName>
    </submittedName>
</protein>
<evidence type="ECO:0000313" key="3">
    <source>
        <dbReference type="Proteomes" id="UP000053864"/>
    </source>
</evidence>